<feature type="compositionally biased region" description="Low complexity" evidence="1">
    <location>
        <begin position="43"/>
        <end position="72"/>
    </location>
</feature>
<evidence type="ECO:0000256" key="1">
    <source>
        <dbReference type="SAM" id="MobiDB-lite"/>
    </source>
</evidence>
<name>A0A3N1ZWW7_9ACTN</name>
<evidence type="ECO:0000313" key="3">
    <source>
        <dbReference type="Proteomes" id="UP000275749"/>
    </source>
</evidence>
<comment type="caution">
    <text evidence="2">The sequence shown here is derived from an EMBL/GenBank/DDBJ whole genome shotgun (WGS) entry which is preliminary data.</text>
</comment>
<accession>A0A3N1ZWW7</accession>
<feature type="compositionally biased region" description="Pro residues" evidence="1">
    <location>
        <begin position="73"/>
        <end position="84"/>
    </location>
</feature>
<protein>
    <submittedName>
        <fullName evidence="2">Uncharacterized protein</fullName>
    </submittedName>
</protein>
<sequence length="136" mass="13743">MHNNARSSRMRQLLAGALALGVVGGGFAITSLASAEGAVPAAPAPAATASASASTAASQEASEVTPPASSSPSPTPSRPTPPPCIVDESELATIYPGARTEKFEIMGTVHTYYYIKDTLVAQAVDGKAHTAICLMS</sequence>
<dbReference type="RefSeq" id="WP_148060563.1">
    <property type="nucleotide sequence ID" value="NZ_RKHG01000001.1"/>
</dbReference>
<evidence type="ECO:0000313" key="2">
    <source>
        <dbReference type="EMBL" id="ROR55339.1"/>
    </source>
</evidence>
<proteinExistence type="predicted"/>
<gene>
    <name evidence="2" type="ORF">EDD41_2602</name>
</gene>
<organism evidence="2 3">
    <name type="scientific">Luteococcus japonicus</name>
    <dbReference type="NCBI Taxonomy" id="33984"/>
    <lineage>
        <taxon>Bacteria</taxon>
        <taxon>Bacillati</taxon>
        <taxon>Actinomycetota</taxon>
        <taxon>Actinomycetes</taxon>
        <taxon>Propionibacteriales</taxon>
        <taxon>Propionibacteriaceae</taxon>
        <taxon>Luteococcus</taxon>
    </lineage>
</organism>
<dbReference type="EMBL" id="RKHG01000001">
    <property type="protein sequence ID" value="ROR55339.1"/>
    <property type="molecule type" value="Genomic_DNA"/>
</dbReference>
<feature type="region of interest" description="Disordered" evidence="1">
    <location>
        <begin position="43"/>
        <end position="86"/>
    </location>
</feature>
<reference evidence="2 3" key="1">
    <citation type="submission" date="2018-11" db="EMBL/GenBank/DDBJ databases">
        <title>Sequencing the genomes of 1000 actinobacteria strains.</title>
        <authorList>
            <person name="Klenk H.-P."/>
        </authorList>
    </citation>
    <scope>NUCLEOTIDE SEQUENCE [LARGE SCALE GENOMIC DNA]</scope>
    <source>
        <strain evidence="2 3">DSM 10546</strain>
    </source>
</reference>
<dbReference type="Proteomes" id="UP000275749">
    <property type="component" value="Unassembled WGS sequence"/>
</dbReference>
<dbReference type="AlphaFoldDB" id="A0A3N1ZWW7"/>